<dbReference type="AlphaFoldDB" id="M5RXS8"/>
<feature type="transmembrane region" description="Helical" evidence="1">
    <location>
        <begin position="83"/>
        <end position="103"/>
    </location>
</feature>
<feature type="transmembrane region" description="Helical" evidence="1">
    <location>
        <begin position="123"/>
        <end position="146"/>
    </location>
</feature>
<protein>
    <submittedName>
        <fullName evidence="3">Sulfatase family protein</fullName>
    </submittedName>
</protein>
<dbReference type="InterPro" id="IPR012159">
    <property type="entry name" value="YejM-like"/>
</dbReference>
<evidence type="ECO:0000313" key="4">
    <source>
        <dbReference type="Proteomes" id="UP000011996"/>
    </source>
</evidence>
<feature type="transmembrane region" description="Helical" evidence="1">
    <location>
        <begin position="52"/>
        <end position="76"/>
    </location>
</feature>
<dbReference type="PANTHER" id="PTHR43751:SF3">
    <property type="entry name" value="SULFATASE N-TERMINAL DOMAIN-CONTAINING PROTEIN"/>
    <property type="match status" value="1"/>
</dbReference>
<evidence type="ECO:0000313" key="3">
    <source>
        <dbReference type="EMBL" id="EMI24105.1"/>
    </source>
</evidence>
<dbReference type="OrthoDB" id="9766107at2"/>
<gene>
    <name evidence="3" type="ORF">RESH_05316</name>
</gene>
<dbReference type="RefSeq" id="WP_008671229.1">
    <property type="nucleotide sequence ID" value="NZ_ANOF01000170.1"/>
</dbReference>
<dbReference type="InterPro" id="IPR017850">
    <property type="entry name" value="Alkaline_phosphatase_core_sf"/>
</dbReference>
<feature type="transmembrane region" description="Helical" evidence="1">
    <location>
        <begin position="167"/>
        <end position="189"/>
    </location>
</feature>
<keyword evidence="1" id="KW-0812">Transmembrane</keyword>
<dbReference type="STRING" id="1263868.RESH_05316"/>
<dbReference type="SUPFAM" id="SSF53649">
    <property type="entry name" value="Alkaline phosphatase-like"/>
    <property type="match status" value="1"/>
</dbReference>
<dbReference type="InterPro" id="IPR052701">
    <property type="entry name" value="GAG_Ulvan_Degrading_Sulfatases"/>
</dbReference>
<dbReference type="InterPro" id="IPR000917">
    <property type="entry name" value="Sulfatase_N"/>
</dbReference>
<sequence>MTKRRSVDSHQPSKQWRWRSLLWAQFVGLAISMMLCWHSFDEALPAEQSARFLVATWRILQTSLPLAVLFVAGCVLRYERLACTMMTCWWYWIFVDLIVHRWTGMHVASIEAFRLLSEKMFGLLPYLHLGMATRFGIGLALLLLLTQIGRIATRRVAKRCSDAGNNLSSLGASIAWVGAIFLLAIPAWLSWPTVLAEVQAEPSRHAFSVIGWPAPKRNDVTAILANEAISLKLTNAAIRRRTQAFRLNVATTEPKQRPDVLFIVVESLRPELIDLDVMPHVSIAAEDGLWMQRHFSGGNASSLGLFSLFNGLDAVWFYRSDVRYAPAINRLFHQSGYECGFFGGADDWAAFQMDAFVRNEVYDTFEVSAYDGLQSDRRAIQASEQFLADHAERGPRLAVLYLYATHAPFEIDPRFDRDQPAASRNYPIPFGPADREPIWNRYRNSARTVDHLIAPLLQHPNRIVAIVGDHGESFLDDGTIGHGTRLSASQTQTPAIVVGRNVPRKEVQEFTSHADLLPTLLSLCDIQTSNPTSFDGRDVSKHIIPPRVIAIADYLREQALLISHETGSTPTFFGLQVEISLLTPHFQLLEARNRQGNLRQSSVEETVAHGQIARKYLDQSYPE</sequence>
<evidence type="ECO:0000259" key="2">
    <source>
        <dbReference type="Pfam" id="PF00884"/>
    </source>
</evidence>
<dbReference type="Pfam" id="PF00884">
    <property type="entry name" value="Sulfatase"/>
    <property type="match status" value="1"/>
</dbReference>
<feature type="domain" description="Sulfatase N-terminal" evidence="2">
    <location>
        <begin position="258"/>
        <end position="525"/>
    </location>
</feature>
<dbReference type="PANTHER" id="PTHR43751">
    <property type="entry name" value="SULFATASE"/>
    <property type="match status" value="1"/>
</dbReference>
<evidence type="ECO:0000256" key="1">
    <source>
        <dbReference type="SAM" id="Phobius"/>
    </source>
</evidence>
<dbReference type="Gene3D" id="3.40.720.10">
    <property type="entry name" value="Alkaline Phosphatase, subunit A"/>
    <property type="match status" value="1"/>
</dbReference>
<dbReference type="Proteomes" id="UP000011996">
    <property type="component" value="Unassembled WGS sequence"/>
</dbReference>
<dbReference type="PIRSF" id="PIRSF004950">
    <property type="entry name" value="Mmb_sulf_HI0842"/>
    <property type="match status" value="1"/>
</dbReference>
<keyword evidence="1" id="KW-0472">Membrane</keyword>
<name>M5RXS8_9BACT</name>
<accession>M5RXS8</accession>
<reference evidence="3 4" key="1">
    <citation type="journal article" date="2013" name="Mar. Genomics">
        <title>Expression of sulfatases in Rhodopirellula baltica and the diversity of sulfatases in the genus Rhodopirellula.</title>
        <authorList>
            <person name="Wegner C.E."/>
            <person name="Richter-Heitmann T."/>
            <person name="Klindworth A."/>
            <person name="Klockow C."/>
            <person name="Richter M."/>
            <person name="Achstetter T."/>
            <person name="Glockner F.O."/>
            <person name="Harder J."/>
        </authorList>
    </citation>
    <scope>NUCLEOTIDE SEQUENCE [LARGE SCALE GENOMIC DNA]</scope>
    <source>
        <strain evidence="3 4">SH398</strain>
    </source>
</reference>
<dbReference type="EMBL" id="ANOF01000170">
    <property type="protein sequence ID" value="EMI24105.1"/>
    <property type="molecule type" value="Genomic_DNA"/>
</dbReference>
<comment type="caution">
    <text evidence="3">The sequence shown here is derived from an EMBL/GenBank/DDBJ whole genome shotgun (WGS) entry which is preliminary data.</text>
</comment>
<organism evidence="3 4">
    <name type="scientific">Rhodopirellula europaea SH398</name>
    <dbReference type="NCBI Taxonomy" id="1263868"/>
    <lineage>
        <taxon>Bacteria</taxon>
        <taxon>Pseudomonadati</taxon>
        <taxon>Planctomycetota</taxon>
        <taxon>Planctomycetia</taxon>
        <taxon>Pirellulales</taxon>
        <taxon>Pirellulaceae</taxon>
        <taxon>Rhodopirellula</taxon>
    </lineage>
</organism>
<keyword evidence="1" id="KW-1133">Transmembrane helix</keyword>
<feature type="transmembrane region" description="Helical" evidence="1">
    <location>
        <begin position="21"/>
        <end position="40"/>
    </location>
</feature>
<proteinExistence type="predicted"/>
<dbReference type="PATRIC" id="fig|1263868.3.peg.5774"/>